<accession>A0A564Y858</accession>
<dbReference type="Proteomes" id="UP000321570">
    <property type="component" value="Unassembled WGS sequence"/>
</dbReference>
<sequence>MFDQNAGQSDGTDGSPNALDESSFPGDVDSLNIAPKISPETISQIDHQINVSAFVIVLCNF</sequence>
<reference evidence="2 3" key="1">
    <citation type="submission" date="2019-07" db="EMBL/GenBank/DDBJ databases">
        <authorList>
            <person name="Jastrzebski P J."/>
            <person name="Paukszto L."/>
            <person name="Jastrzebski P J."/>
        </authorList>
    </citation>
    <scope>NUCLEOTIDE SEQUENCE [LARGE SCALE GENOMIC DNA]</scope>
    <source>
        <strain evidence="2 3">WMS-il1</strain>
    </source>
</reference>
<feature type="compositionally biased region" description="Polar residues" evidence="1">
    <location>
        <begin position="1"/>
        <end position="15"/>
    </location>
</feature>
<proteinExistence type="predicted"/>
<evidence type="ECO:0000313" key="2">
    <source>
        <dbReference type="EMBL" id="VUZ42723.1"/>
    </source>
</evidence>
<evidence type="ECO:0000313" key="3">
    <source>
        <dbReference type="Proteomes" id="UP000321570"/>
    </source>
</evidence>
<protein>
    <submittedName>
        <fullName evidence="2">Uncharacterized protein</fullName>
    </submittedName>
</protein>
<gene>
    <name evidence="2" type="ORF">WMSIL1_LOCUS3291</name>
</gene>
<organism evidence="2 3">
    <name type="scientific">Hymenolepis diminuta</name>
    <name type="common">Rat tapeworm</name>
    <dbReference type="NCBI Taxonomy" id="6216"/>
    <lineage>
        <taxon>Eukaryota</taxon>
        <taxon>Metazoa</taxon>
        <taxon>Spiralia</taxon>
        <taxon>Lophotrochozoa</taxon>
        <taxon>Platyhelminthes</taxon>
        <taxon>Cestoda</taxon>
        <taxon>Eucestoda</taxon>
        <taxon>Cyclophyllidea</taxon>
        <taxon>Hymenolepididae</taxon>
        <taxon>Hymenolepis</taxon>
    </lineage>
</organism>
<name>A0A564Y858_HYMDI</name>
<evidence type="ECO:0000256" key="1">
    <source>
        <dbReference type="SAM" id="MobiDB-lite"/>
    </source>
</evidence>
<keyword evidence="3" id="KW-1185">Reference proteome</keyword>
<dbReference type="EMBL" id="CABIJS010000096">
    <property type="protein sequence ID" value="VUZ42723.1"/>
    <property type="molecule type" value="Genomic_DNA"/>
</dbReference>
<feature type="region of interest" description="Disordered" evidence="1">
    <location>
        <begin position="1"/>
        <end position="32"/>
    </location>
</feature>
<dbReference type="AlphaFoldDB" id="A0A564Y858"/>